<evidence type="ECO:0000313" key="2">
    <source>
        <dbReference type="Proteomes" id="UP000189981"/>
    </source>
</evidence>
<dbReference type="InterPro" id="IPR038056">
    <property type="entry name" value="YjbR-like_sf"/>
</dbReference>
<accession>A0A1T5DRJ3</accession>
<dbReference type="Pfam" id="PF04237">
    <property type="entry name" value="YjbR"/>
    <property type="match status" value="1"/>
</dbReference>
<protein>
    <submittedName>
        <fullName evidence="1">Predicted DNA-binding protein, MmcQ/YjbR family</fullName>
    </submittedName>
</protein>
<gene>
    <name evidence="1" type="ORF">SAMN05661099_2530</name>
</gene>
<dbReference type="STRING" id="572036.SAMN05661099_2530"/>
<reference evidence="2" key="1">
    <citation type="submission" date="2017-02" db="EMBL/GenBank/DDBJ databases">
        <authorList>
            <person name="Varghese N."/>
            <person name="Submissions S."/>
        </authorList>
    </citation>
    <scope>NUCLEOTIDE SEQUENCE [LARGE SCALE GENOMIC DNA]</scope>
    <source>
        <strain evidence="2">DSM 22385</strain>
    </source>
</reference>
<evidence type="ECO:0000313" key="1">
    <source>
        <dbReference type="EMBL" id="SKB74103.1"/>
    </source>
</evidence>
<dbReference type="Proteomes" id="UP000189981">
    <property type="component" value="Unassembled WGS sequence"/>
</dbReference>
<proteinExistence type="predicted"/>
<sequence>MYHRFGKIVILFNPMNIETLREYCLSKNHVSESFPFGEETLVFKVMDKIFLLAGLENPDRFNVKCDPERAVSLREEYEEVQPGYHMNKTHWNTVFMNGNLSDSQLKEMIDHSYDLIVKSLPKSKQQLF</sequence>
<keyword evidence="2" id="KW-1185">Reference proteome</keyword>
<organism evidence="1 2">
    <name type="scientific">Daejeonella lutea</name>
    <dbReference type="NCBI Taxonomy" id="572036"/>
    <lineage>
        <taxon>Bacteria</taxon>
        <taxon>Pseudomonadati</taxon>
        <taxon>Bacteroidota</taxon>
        <taxon>Sphingobacteriia</taxon>
        <taxon>Sphingobacteriales</taxon>
        <taxon>Sphingobacteriaceae</taxon>
        <taxon>Daejeonella</taxon>
    </lineage>
</organism>
<dbReference type="InterPro" id="IPR007351">
    <property type="entry name" value="YjbR"/>
</dbReference>
<dbReference type="PANTHER" id="PTHR35145">
    <property type="entry name" value="CYTOPLASMIC PROTEIN-RELATED"/>
    <property type="match status" value="1"/>
</dbReference>
<dbReference type="GO" id="GO:0003677">
    <property type="term" value="F:DNA binding"/>
    <property type="evidence" value="ECO:0007669"/>
    <property type="project" value="UniProtKB-KW"/>
</dbReference>
<dbReference type="PANTHER" id="PTHR35145:SF1">
    <property type="entry name" value="CYTOPLASMIC PROTEIN"/>
    <property type="match status" value="1"/>
</dbReference>
<name>A0A1T5DRJ3_9SPHI</name>
<dbReference type="SUPFAM" id="SSF142906">
    <property type="entry name" value="YjbR-like"/>
    <property type="match status" value="1"/>
</dbReference>
<dbReference type="InterPro" id="IPR058532">
    <property type="entry name" value="YjbR/MT2646/Rv2570-like"/>
</dbReference>
<dbReference type="EMBL" id="FUYR01000002">
    <property type="protein sequence ID" value="SKB74103.1"/>
    <property type="molecule type" value="Genomic_DNA"/>
</dbReference>
<keyword evidence="1" id="KW-0238">DNA-binding</keyword>
<dbReference type="AlphaFoldDB" id="A0A1T5DRJ3"/>
<dbReference type="Gene3D" id="3.90.1150.30">
    <property type="match status" value="1"/>
</dbReference>